<dbReference type="Proteomes" id="UP000307702">
    <property type="component" value="Unassembled WGS sequence"/>
</dbReference>
<comment type="caution">
    <text evidence="1">The sequence shown here is derived from an EMBL/GenBank/DDBJ whole genome shotgun (WGS) entry which is preliminary data.</text>
</comment>
<evidence type="ECO:0000313" key="2">
    <source>
        <dbReference type="Proteomes" id="UP000307702"/>
    </source>
</evidence>
<proteinExistence type="predicted"/>
<dbReference type="EMBL" id="SZVP01000004">
    <property type="protein sequence ID" value="TMM46087.1"/>
    <property type="molecule type" value="Genomic_DNA"/>
</dbReference>
<dbReference type="OrthoDB" id="7042038at2"/>
<organism evidence="1 2">
    <name type="scientific">Colwellia ponticola</name>
    <dbReference type="NCBI Taxonomy" id="2304625"/>
    <lineage>
        <taxon>Bacteria</taxon>
        <taxon>Pseudomonadati</taxon>
        <taxon>Pseudomonadota</taxon>
        <taxon>Gammaproteobacteria</taxon>
        <taxon>Alteromonadales</taxon>
        <taxon>Colwelliaceae</taxon>
        <taxon>Colwellia</taxon>
    </lineage>
</organism>
<sequence length="146" mass="16426">MVSNLNLSLYSGSPPQNSDGNLKISNGPLYSKESVMKILTELGADSINVVTRKASRHIQKYDLDIDDGVLKLLKMALNSGKYLNSQWCEHGKGSTWSACDAYSVIENKWYETMHDYLETKWYIKFAIGKTGKLILIVSCHTSDEQE</sequence>
<evidence type="ECO:0000313" key="1">
    <source>
        <dbReference type="EMBL" id="TMM46087.1"/>
    </source>
</evidence>
<protein>
    <submittedName>
        <fullName evidence="1">Uncharacterized protein</fullName>
    </submittedName>
</protein>
<gene>
    <name evidence="1" type="ORF">FCS21_07185</name>
</gene>
<name>A0A8H2PMB2_9GAMM</name>
<dbReference type="AlphaFoldDB" id="A0A8H2PMB2"/>
<accession>A0A8H2PMB2</accession>
<keyword evidence="2" id="KW-1185">Reference proteome</keyword>
<reference evidence="1 2" key="1">
    <citation type="submission" date="2019-05" db="EMBL/GenBank/DDBJ databases">
        <title>Colwellia ponticola sp. nov., isolated from seawater.</title>
        <authorList>
            <person name="Yoon J.-H."/>
        </authorList>
    </citation>
    <scope>NUCLEOTIDE SEQUENCE [LARGE SCALE GENOMIC DNA]</scope>
    <source>
        <strain evidence="1 2">OISW-25</strain>
    </source>
</reference>